<evidence type="ECO:0000259" key="8">
    <source>
        <dbReference type="Pfam" id="PF10411"/>
    </source>
</evidence>
<evidence type="ECO:0000256" key="3">
    <source>
        <dbReference type="ARBA" id="ARBA00022729"/>
    </source>
</evidence>
<dbReference type="Proteomes" id="UP001304429">
    <property type="component" value="Plasmid p3191.1"/>
</dbReference>
<evidence type="ECO:0000256" key="1">
    <source>
        <dbReference type="ARBA" id="ARBA00004418"/>
    </source>
</evidence>
<evidence type="ECO:0000259" key="9">
    <source>
        <dbReference type="Pfam" id="PF13098"/>
    </source>
</evidence>
<organism evidence="10 11">
    <name type="scientific">Xanthomonas euvesicatoria</name>
    <dbReference type="NCBI Taxonomy" id="456327"/>
    <lineage>
        <taxon>Bacteria</taxon>
        <taxon>Pseudomonadati</taxon>
        <taxon>Pseudomonadota</taxon>
        <taxon>Gammaproteobacteria</taxon>
        <taxon>Lysobacterales</taxon>
        <taxon>Lysobacteraceae</taxon>
        <taxon>Xanthomonas</taxon>
    </lineage>
</organism>
<dbReference type="PANTHER" id="PTHR35272:SF3">
    <property type="entry name" value="THIOL:DISULFIDE INTERCHANGE PROTEIN DSBC"/>
    <property type="match status" value="1"/>
</dbReference>
<dbReference type="PANTHER" id="PTHR35272">
    <property type="entry name" value="THIOL:DISULFIDE INTERCHANGE PROTEIN DSBC-RELATED"/>
    <property type="match status" value="1"/>
</dbReference>
<comment type="similarity">
    <text evidence="2 7">Belongs to the thioredoxin family. DsbC subfamily.</text>
</comment>
<feature type="domain" description="Disulphide bond isomerase DsbC/G N-terminal" evidence="8">
    <location>
        <begin position="21"/>
        <end position="88"/>
    </location>
</feature>
<keyword evidence="10" id="KW-0614">Plasmid</keyword>
<reference evidence="10" key="1">
    <citation type="submission" date="2023-10" db="EMBL/GenBank/DDBJ databases">
        <title>Comparative Genomic Analysis of Tomato Bacterial Spot Xanthomonads Reveals A New Lineage of Xanthomonas euvesicatoria.</title>
        <authorList>
            <person name="Huang C.-J."/>
            <person name="Wu T.-L."/>
            <person name="Wu Y.-L."/>
            <person name="Wang R.-S."/>
            <person name="Lin Y.-C."/>
        </authorList>
    </citation>
    <scope>NUCLEOTIDE SEQUENCE</scope>
    <source>
        <strain evidence="10">T0319-01</strain>
        <plasmid evidence="10">p3191.1</plasmid>
    </source>
</reference>
<dbReference type="InterPro" id="IPR009094">
    <property type="entry name" value="DiS-bond_isomerase_DsbC/G_N_sf"/>
</dbReference>
<gene>
    <name evidence="10" type="ORF">R5577_21670</name>
</gene>
<name>A0AAX4FRU4_XANEU</name>
<protein>
    <recommendedName>
        <fullName evidence="7">Thiol:disulfide interchange protein</fullName>
    </recommendedName>
</protein>
<dbReference type="AlphaFoldDB" id="A0AAX4FRU4"/>
<dbReference type="InterPro" id="IPR036249">
    <property type="entry name" value="Thioredoxin-like_sf"/>
</dbReference>
<keyword evidence="4 7" id="KW-0574">Periplasm</keyword>
<dbReference type="InterPro" id="IPR012336">
    <property type="entry name" value="Thioredoxin-like_fold"/>
</dbReference>
<keyword evidence="6 7" id="KW-0676">Redox-active center</keyword>
<evidence type="ECO:0000256" key="5">
    <source>
        <dbReference type="ARBA" id="ARBA00023157"/>
    </source>
</evidence>
<evidence type="ECO:0000313" key="11">
    <source>
        <dbReference type="Proteomes" id="UP001304429"/>
    </source>
</evidence>
<dbReference type="SUPFAM" id="SSF54423">
    <property type="entry name" value="DsbC/DsbG N-terminal domain-like"/>
    <property type="match status" value="1"/>
</dbReference>
<dbReference type="InterPro" id="IPR018950">
    <property type="entry name" value="DiS-bond_isomerase_DsbC/G_N"/>
</dbReference>
<keyword evidence="3 7" id="KW-0732">Signal</keyword>
<sequence length="250" mass="26997">MKFITMTALAVGLAAALSFTAASASEATIRDAVKLINPKAEVKSISDFGMPGVKQVVADTSVVYISDDGRFVFSGLMLDMVEKRNLSEEAQSLSRQALLSTIPKNAVISYEPKDVKHRITVFTDVSCGYCQMLHKNMQSYLDKGIAVDYVPFPRGGLESPVFATMQSAWCAKDQKKALDAAYQGATPPEVKCADPVAAMYQLGDKLGVDGTPAIYDQYGNHMGGYVPADQLVQQLDTHNTRKTGLKTAAK</sequence>
<feature type="domain" description="Thioredoxin-like fold" evidence="9">
    <location>
        <begin position="115"/>
        <end position="235"/>
    </location>
</feature>
<dbReference type="GO" id="GO:0042597">
    <property type="term" value="C:periplasmic space"/>
    <property type="evidence" value="ECO:0007669"/>
    <property type="project" value="UniProtKB-SubCell"/>
</dbReference>
<comment type="subcellular location">
    <subcellularLocation>
        <location evidence="1 7">Periplasm</location>
    </subcellularLocation>
</comment>
<evidence type="ECO:0000256" key="7">
    <source>
        <dbReference type="RuleBase" id="RU364038"/>
    </source>
</evidence>
<dbReference type="Pfam" id="PF10411">
    <property type="entry name" value="DsbC_N"/>
    <property type="match status" value="1"/>
</dbReference>
<accession>A0AAX4FRU4</accession>
<evidence type="ECO:0000256" key="4">
    <source>
        <dbReference type="ARBA" id="ARBA00022764"/>
    </source>
</evidence>
<evidence type="ECO:0000313" key="10">
    <source>
        <dbReference type="EMBL" id="WOP58901.1"/>
    </source>
</evidence>
<dbReference type="InterPro" id="IPR033954">
    <property type="entry name" value="DiS-bond_Isoase_DsbC/G"/>
</dbReference>
<dbReference type="Pfam" id="PF13098">
    <property type="entry name" value="Thioredoxin_2"/>
    <property type="match status" value="1"/>
</dbReference>
<dbReference type="Gene3D" id="3.10.450.70">
    <property type="entry name" value="Disulphide bond isomerase, DsbC/G, N-terminal"/>
    <property type="match status" value="1"/>
</dbReference>
<feature type="chain" id="PRO_5043098590" description="Thiol:disulfide interchange protein" evidence="7">
    <location>
        <begin position="25"/>
        <end position="250"/>
    </location>
</feature>
<geneLocation type="plasmid" evidence="10 11">
    <name>p3191.1</name>
</geneLocation>
<feature type="signal peptide" evidence="7">
    <location>
        <begin position="1"/>
        <end position="24"/>
    </location>
</feature>
<keyword evidence="5" id="KW-1015">Disulfide bond</keyword>
<evidence type="ECO:0000256" key="2">
    <source>
        <dbReference type="ARBA" id="ARBA00009813"/>
    </source>
</evidence>
<dbReference type="RefSeq" id="WP_219874956.1">
    <property type="nucleotide sequence ID" value="NZ_CP137533.1"/>
</dbReference>
<dbReference type="CDD" id="cd03020">
    <property type="entry name" value="DsbA_DsbC_DsbG"/>
    <property type="match status" value="1"/>
</dbReference>
<comment type="function">
    <text evidence="7">Required for disulfide bond formation in some periplasmic proteins. Acts by transferring its disulfide bond to other proteins and is reduced in the process.</text>
</comment>
<dbReference type="EMBL" id="CP137540">
    <property type="protein sequence ID" value="WOP58901.1"/>
    <property type="molecule type" value="Genomic_DNA"/>
</dbReference>
<dbReference type="SUPFAM" id="SSF52833">
    <property type="entry name" value="Thioredoxin-like"/>
    <property type="match status" value="1"/>
</dbReference>
<proteinExistence type="inferred from homology"/>
<dbReference type="Gene3D" id="3.40.30.10">
    <property type="entry name" value="Glutaredoxin"/>
    <property type="match status" value="1"/>
</dbReference>
<evidence type="ECO:0000256" key="6">
    <source>
        <dbReference type="ARBA" id="ARBA00023284"/>
    </source>
</evidence>
<dbReference type="InterPro" id="IPR051470">
    <property type="entry name" value="Thiol:disulfide_interchange"/>
</dbReference>